<evidence type="ECO:0000313" key="13">
    <source>
        <dbReference type="EMBL" id="CAF0930649.1"/>
    </source>
</evidence>
<keyword evidence="2 7" id="KW-0479">Metal-binding</keyword>
<keyword evidence="6" id="KW-0539">Nucleus</keyword>
<keyword evidence="19" id="KW-1185">Reference proteome</keyword>
<dbReference type="EMBL" id="CAJNON010000079">
    <property type="protein sequence ID" value="CAF0930649.1"/>
    <property type="molecule type" value="Genomic_DNA"/>
</dbReference>
<dbReference type="PANTHER" id="PTHR24215:SF35">
    <property type="entry name" value="MUSCLE LIM PROTEIN MLP84B"/>
    <property type="match status" value="1"/>
</dbReference>
<comment type="caution">
    <text evidence="11">The sequence shown here is derived from an EMBL/GenBank/DDBJ whole genome shotgun (WGS) entry which is preliminary data.</text>
</comment>
<feature type="region of interest" description="Disordered" evidence="8">
    <location>
        <begin position="92"/>
        <end position="112"/>
    </location>
</feature>
<dbReference type="GO" id="GO:0046872">
    <property type="term" value="F:metal ion binding"/>
    <property type="evidence" value="ECO:0007669"/>
    <property type="project" value="UniProtKB-KW"/>
</dbReference>
<evidence type="ECO:0000313" key="17">
    <source>
        <dbReference type="EMBL" id="CAF3896086.1"/>
    </source>
</evidence>
<dbReference type="Pfam" id="PF00412">
    <property type="entry name" value="LIM"/>
    <property type="match status" value="1"/>
</dbReference>
<dbReference type="PROSITE" id="PS50023">
    <property type="entry name" value="LIM_DOMAIN_2"/>
    <property type="match status" value="1"/>
</dbReference>
<dbReference type="FunFam" id="2.10.110.10:FF:000001">
    <property type="entry name" value="Cysteine and glycine-rich protein 1"/>
    <property type="match status" value="1"/>
</dbReference>
<evidence type="ECO:0000313" key="15">
    <source>
        <dbReference type="EMBL" id="CAF1124895.1"/>
    </source>
</evidence>
<evidence type="ECO:0000313" key="20">
    <source>
        <dbReference type="Proteomes" id="UP000663860"/>
    </source>
</evidence>
<dbReference type="GO" id="GO:0045214">
    <property type="term" value="P:sarcomere organization"/>
    <property type="evidence" value="ECO:0007669"/>
    <property type="project" value="TreeGrafter"/>
</dbReference>
<dbReference type="EMBL" id="CAJNOE010000066">
    <property type="protein sequence ID" value="CAF0849074.1"/>
    <property type="molecule type" value="Genomic_DNA"/>
</dbReference>
<comment type="subcellular location">
    <subcellularLocation>
        <location evidence="1">Nucleus</location>
    </subcellularLocation>
</comment>
<dbReference type="EMBL" id="CAJNOM010000139">
    <property type="protein sequence ID" value="CAF1124895.1"/>
    <property type="molecule type" value="Genomic_DNA"/>
</dbReference>
<evidence type="ECO:0000256" key="7">
    <source>
        <dbReference type="PROSITE-ProRule" id="PRU00125"/>
    </source>
</evidence>
<dbReference type="Proteomes" id="UP000663860">
    <property type="component" value="Unassembled WGS sequence"/>
</dbReference>
<evidence type="ECO:0000313" key="10">
    <source>
        <dbReference type="EMBL" id="CAF0840081.1"/>
    </source>
</evidence>
<gene>
    <name evidence="10" type="ORF">BJG266_LOCUS7267</name>
    <name evidence="11" type="ORF">IZO911_LOCUS9491</name>
    <name evidence="12" type="ORF">JYZ213_LOCUS10798</name>
    <name evidence="17" type="ORF">KXQ929_LOCUS22553</name>
    <name evidence="18" type="ORF">OKA104_LOCUS31706</name>
    <name evidence="16" type="ORF">OXD698_LOCUS19860</name>
    <name evidence="14" type="ORF">QVE165_LOCUS15940</name>
    <name evidence="15" type="ORF">QVE165_LOCUS21605</name>
    <name evidence="13" type="ORF">VCS650_LOCUS10910</name>
</gene>
<organism evidence="11 20">
    <name type="scientific">Adineta steineri</name>
    <dbReference type="NCBI Taxonomy" id="433720"/>
    <lineage>
        <taxon>Eukaryota</taxon>
        <taxon>Metazoa</taxon>
        <taxon>Spiralia</taxon>
        <taxon>Gnathifera</taxon>
        <taxon>Rotifera</taxon>
        <taxon>Eurotatoria</taxon>
        <taxon>Bdelloidea</taxon>
        <taxon>Adinetida</taxon>
        <taxon>Adinetidae</taxon>
        <taxon>Adineta</taxon>
    </lineage>
</organism>
<feature type="compositionally biased region" description="Pro residues" evidence="8">
    <location>
        <begin position="103"/>
        <end position="112"/>
    </location>
</feature>
<evidence type="ECO:0000313" key="18">
    <source>
        <dbReference type="EMBL" id="CAF4033328.1"/>
    </source>
</evidence>
<dbReference type="SMART" id="SM00132">
    <property type="entry name" value="LIM"/>
    <property type="match status" value="1"/>
</dbReference>
<dbReference type="Proteomes" id="UP000663877">
    <property type="component" value="Unassembled WGS sequence"/>
</dbReference>
<evidence type="ECO:0000313" key="19">
    <source>
        <dbReference type="Proteomes" id="UP000663832"/>
    </source>
</evidence>
<dbReference type="EMBL" id="CAJOAZ010001548">
    <property type="protein sequence ID" value="CAF3827760.1"/>
    <property type="molecule type" value="Genomic_DNA"/>
</dbReference>
<keyword evidence="3" id="KW-0677">Repeat</keyword>
<accession>A0A813VQ07</accession>
<dbReference type="EMBL" id="CAJOAY010003655">
    <property type="protein sequence ID" value="CAF4033328.1"/>
    <property type="molecule type" value="Genomic_DNA"/>
</dbReference>
<dbReference type="EMBL" id="CAJNOM010000088">
    <property type="protein sequence ID" value="CAF1019920.1"/>
    <property type="molecule type" value="Genomic_DNA"/>
</dbReference>
<evidence type="ECO:0000313" key="14">
    <source>
        <dbReference type="EMBL" id="CAF1019920.1"/>
    </source>
</evidence>
<evidence type="ECO:0000256" key="3">
    <source>
        <dbReference type="ARBA" id="ARBA00022737"/>
    </source>
</evidence>
<evidence type="ECO:0000256" key="1">
    <source>
        <dbReference type="ARBA" id="ARBA00004123"/>
    </source>
</evidence>
<evidence type="ECO:0000256" key="2">
    <source>
        <dbReference type="ARBA" id="ARBA00022723"/>
    </source>
</evidence>
<evidence type="ECO:0000313" key="11">
    <source>
        <dbReference type="EMBL" id="CAF0849074.1"/>
    </source>
</evidence>
<proteinExistence type="predicted"/>
<dbReference type="PANTHER" id="PTHR24215">
    <property type="entry name" value="RHO-GTPASE-ACTIVATING PROTEIN LRG1"/>
    <property type="match status" value="1"/>
</dbReference>
<reference evidence="11" key="1">
    <citation type="submission" date="2021-02" db="EMBL/GenBank/DDBJ databases">
        <authorList>
            <person name="Nowell W R."/>
        </authorList>
    </citation>
    <scope>NUCLEOTIDE SEQUENCE</scope>
</reference>
<dbReference type="Proteomes" id="UP000663891">
    <property type="component" value="Unassembled WGS sequence"/>
</dbReference>
<dbReference type="Gene3D" id="2.10.110.10">
    <property type="entry name" value="Cysteine Rich Protein"/>
    <property type="match status" value="1"/>
</dbReference>
<dbReference type="Proteomes" id="UP000663844">
    <property type="component" value="Unassembled WGS sequence"/>
</dbReference>
<dbReference type="EMBL" id="CAJNOI010000021">
    <property type="protein sequence ID" value="CAF0840081.1"/>
    <property type="molecule type" value="Genomic_DNA"/>
</dbReference>
<keyword evidence="4 7" id="KW-0862">Zinc</keyword>
<dbReference type="Proteomes" id="UP000663832">
    <property type="component" value="Unassembled WGS sequence"/>
</dbReference>
<evidence type="ECO:0000256" key="5">
    <source>
        <dbReference type="ARBA" id="ARBA00023038"/>
    </source>
</evidence>
<dbReference type="AlphaFoldDB" id="A0A813VQ07"/>
<evidence type="ECO:0000259" key="9">
    <source>
        <dbReference type="PROSITE" id="PS50023"/>
    </source>
</evidence>
<dbReference type="InterPro" id="IPR001781">
    <property type="entry name" value="Znf_LIM"/>
</dbReference>
<feature type="domain" description="LIM zinc-binding" evidence="9">
    <location>
        <begin position="10"/>
        <end position="70"/>
    </location>
</feature>
<dbReference type="EMBL" id="CAJNOG010000080">
    <property type="protein sequence ID" value="CAF0905696.1"/>
    <property type="molecule type" value="Genomic_DNA"/>
</dbReference>
<evidence type="ECO:0000256" key="6">
    <source>
        <dbReference type="ARBA" id="ARBA00023242"/>
    </source>
</evidence>
<dbReference type="SUPFAM" id="SSF57716">
    <property type="entry name" value="Glucocorticoid receptor-like (DNA-binding domain)"/>
    <property type="match status" value="2"/>
</dbReference>
<sequence length="112" mass="12335">MPFTTNAETQHCPRCTHAAFHAESIPVAGKMWHKICFRCGLCKKMLEISNFAEHDGDVYCKQCYTRKYGIRGVGFGIGAGALGMDSGERFGNTQSQLGKINFPPMPNLPPPN</sequence>
<name>A0A813VQ07_9BILA</name>
<protein>
    <recommendedName>
        <fullName evidence="9">LIM zinc-binding domain-containing protein</fullName>
    </recommendedName>
</protein>
<evidence type="ECO:0000256" key="4">
    <source>
        <dbReference type="ARBA" id="ARBA00022833"/>
    </source>
</evidence>
<dbReference type="GO" id="GO:0005634">
    <property type="term" value="C:nucleus"/>
    <property type="evidence" value="ECO:0007669"/>
    <property type="project" value="UniProtKB-SubCell"/>
</dbReference>
<evidence type="ECO:0000313" key="12">
    <source>
        <dbReference type="EMBL" id="CAF0905696.1"/>
    </source>
</evidence>
<dbReference type="Proteomes" id="UP000663868">
    <property type="component" value="Unassembled WGS sequence"/>
</dbReference>
<keyword evidence="5 7" id="KW-0440">LIM domain</keyword>
<dbReference type="EMBL" id="CAJOBB010001730">
    <property type="protein sequence ID" value="CAF3896086.1"/>
    <property type="molecule type" value="Genomic_DNA"/>
</dbReference>
<evidence type="ECO:0000256" key="8">
    <source>
        <dbReference type="SAM" id="MobiDB-lite"/>
    </source>
</evidence>
<dbReference type="GO" id="GO:0008307">
    <property type="term" value="F:structural constituent of muscle"/>
    <property type="evidence" value="ECO:0007669"/>
    <property type="project" value="TreeGrafter"/>
</dbReference>
<dbReference type="GO" id="GO:0030018">
    <property type="term" value="C:Z disc"/>
    <property type="evidence" value="ECO:0007669"/>
    <property type="project" value="TreeGrafter"/>
</dbReference>
<dbReference type="CDD" id="cd09326">
    <property type="entry name" value="LIM_CRP_like"/>
    <property type="match status" value="1"/>
</dbReference>
<dbReference type="Proteomes" id="UP000663881">
    <property type="component" value="Unassembled WGS sequence"/>
</dbReference>
<dbReference type="OrthoDB" id="1679758at2759"/>
<dbReference type="GO" id="GO:0060537">
    <property type="term" value="P:muscle tissue development"/>
    <property type="evidence" value="ECO:0007669"/>
    <property type="project" value="TreeGrafter"/>
</dbReference>
<evidence type="ECO:0000313" key="16">
    <source>
        <dbReference type="EMBL" id="CAF3827760.1"/>
    </source>
</evidence>
<dbReference type="Proteomes" id="UP000663845">
    <property type="component" value="Unassembled WGS sequence"/>
</dbReference>
<dbReference type="PROSITE" id="PS00478">
    <property type="entry name" value="LIM_DOMAIN_1"/>
    <property type="match status" value="1"/>
</dbReference>
<dbReference type="GO" id="GO:0042805">
    <property type="term" value="F:actinin binding"/>
    <property type="evidence" value="ECO:0007669"/>
    <property type="project" value="TreeGrafter"/>
</dbReference>